<feature type="transmembrane region" description="Helical" evidence="7">
    <location>
        <begin position="524"/>
        <end position="542"/>
    </location>
</feature>
<dbReference type="PRINTS" id="PR01036">
    <property type="entry name" value="TCRTETB"/>
</dbReference>
<sequence length="571" mass="62714">MAETSSKIYTTNSAFGREDVSTTDGKQNSSLISELEPKIKIESAPRESITDPRTWLVFGGLCLASFCVNLNATILTTVMPMITRDLSAANDYIWINASYNVASAAIQPFLGQACNIFGRRLPMLLSLALFTLGTGLCGGSVSTTMLIIGRAIQGAGSGGVMLLQEVITSDMFPLRERAKYFGIIMIFSSLGVTLGPIIGGGFVKNTTWRWVFYVNLPFGGVAFILAALFLRLKSPKASWRDRIIRIDLIGNAIFISATCSLLLGLIMGKQVHPWSSWRVILPIVLGVIGWIAFSIYQISPYCKEPTIPPVLFSNRTSATGFILVFLSCLLLDWVVYFIPYYFQILKGSAPLRSGAQVLPFMIFIVPAAGVSGFILSKFGQYKPLQWIGFGVTTLAFGLFSTMDSNTSMVKSVFWQLFAAWGLGSLITTILPAIQAPLPEAEVATATGLHAFLRSLGFVWAFTIPSLIFNNRVQTKLKDVISDPDIRTTLSYGNAYSQADSEWITSLSGRNKEQVSHLYELGMRSVWYGALAFSLLGFFLVFVEEEIKLREHLETEFGLEGTEQDGENKSTA</sequence>
<dbReference type="EMBL" id="ML986610">
    <property type="protein sequence ID" value="KAF2265222.1"/>
    <property type="molecule type" value="Genomic_DNA"/>
</dbReference>
<evidence type="ECO:0000256" key="7">
    <source>
        <dbReference type="SAM" id="Phobius"/>
    </source>
</evidence>
<keyword evidence="10" id="KW-1185">Reference proteome</keyword>
<keyword evidence="5 7" id="KW-0472">Membrane</keyword>
<dbReference type="InterPro" id="IPR011701">
    <property type="entry name" value="MFS"/>
</dbReference>
<keyword evidence="3 7" id="KW-0812">Transmembrane</keyword>
<accession>A0A9P4K9R9</accession>
<dbReference type="Pfam" id="PF07690">
    <property type="entry name" value="MFS_1"/>
    <property type="match status" value="1"/>
</dbReference>
<evidence type="ECO:0000256" key="5">
    <source>
        <dbReference type="ARBA" id="ARBA00023136"/>
    </source>
</evidence>
<gene>
    <name evidence="9" type="ORF">CC78DRAFT_462273</name>
</gene>
<feature type="transmembrane region" description="Helical" evidence="7">
    <location>
        <begin position="55"/>
        <end position="80"/>
    </location>
</feature>
<evidence type="ECO:0000256" key="1">
    <source>
        <dbReference type="ARBA" id="ARBA00004141"/>
    </source>
</evidence>
<dbReference type="Gene3D" id="1.20.1720.10">
    <property type="entry name" value="Multidrug resistance protein D"/>
    <property type="match status" value="1"/>
</dbReference>
<dbReference type="InterPro" id="IPR020846">
    <property type="entry name" value="MFS_dom"/>
</dbReference>
<evidence type="ECO:0000256" key="6">
    <source>
        <dbReference type="ARBA" id="ARBA00023180"/>
    </source>
</evidence>
<keyword evidence="2" id="KW-0813">Transport</keyword>
<feature type="transmembrane region" description="Helical" evidence="7">
    <location>
        <begin position="279"/>
        <end position="299"/>
    </location>
</feature>
<dbReference type="GO" id="GO:0022857">
    <property type="term" value="F:transmembrane transporter activity"/>
    <property type="evidence" value="ECO:0007669"/>
    <property type="project" value="InterPro"/>
</dbReference>
<organism evidence="9 10">
    <name type="scientific">Lojkania enalia</name>
    <dbReference type="NCBI Taxonomy" id="147567"/>
    <lineage>
        <taxon>Eukaryota</taxon>
        <taxon>Fungi</taxon>
        <taxon>Dikarya</taxon>
        <taxon>Ascomycota</taxon>
        <taxon>Pezizomycotina</taxon>
        <taxon>Dothideomycetes</taxon>
        <taxon>Pleosporomycetidae</taxon>
        <taxon>Pleosporales</taxon>
        <taxon>Pleosporales incertae sedis</taxon>
        <taxon>Lojkania</taxon>
    </lineage>
</organism>
<feature type="transmembrane region" description="Helical" evidence="7">
    <location>
        <begin position="123"/>
        <end position="141"/>
    </location>
</feature>
<comment type="subcellular location">
    <subcellularLocation>
        <location evidence="1">Membrane</location>
        <topology evidence="1">Multi-pass membrane protein</topology>
    </subcellularLocation>
</comment>
<feature type="transmembrane region" description="Helical" evidence="7">
    <location>
        <begin position="383"/>
        <end position="400"/>
    </location>
</feature>
<feature type="transmembrane region" description="Helical" evidence="7">
    <location>
        <begin position="320"/>
        <end position="342"/>
    </location>
</feature>
<dbReference type="AlphaFoldDB" id="A0A9P4K9R9"/>
<evidence type="ECO:0000256" key="3">
    <source>
        <dbReference type="ARBA" id="ARBA00022692"/>
    </source>
</evidence>
<feature type="transmembrane region" description="Helical" evidence="7">
    <location>
        <begin position="412"/>
        <end position="433"/>
    </location>
</feature>
<dbReference type="SUPFAM" id="SSF103473">
    <property type="entry name" value="MFS general substrate transporter"/>
    <property type="match status" value="1"/>
</dbReference>
<evidence type="ECO:0000313" key="9">
    <source>
        <dbReference type="EMBL" id="KAF2265222.1"/>
    </source>
</evidence>
<feature type="transmembrane region" description="Helical" evidence="7">
    <location>
        <begin position="244"/>
        <end position="267"/>
    </location>
</feature>
<dbReference type="Gene3D" id="1.20.1250.20">
    <property type="entry name" value="MFS general substrate transporter like domains"/>
    <property type="match status" value="1"/>
</dbReference>
<dbReference type="PROSITE" id="PS50850">
    <property type="entry name" value="MFS"/>
    <property type="match status" value="1"/>
</dbReference>
<proteinExistence type="predicted"/>
<feature type="transmembrane region" description="Helical" evidence="7">
    <location>
        <begin position="92"/>
        <end position="111"/>
    </location>
</feature>
<dbReference type="GO" id="GO:0005886">
    <property type="term" value="C:plasma membrane"/>
    <property type="evidence" value="ECO:0007669"/>
    <property type="project" value="TreeGrafter"/>
</dbReference>
<comment type="caution">
    <text evidence="9">The sequence shown here is derived from an EMBL/GenBank/DDBJ whole genome shotgun (WGS) entry which is preliminary data.</text>
</comment>
<dbReference type="Proteomes" id="UP000800093">
    <property type="component" value="Unassembled WGS sequence"/>
</dbReference>
<dbReference type="CDD" id="cd17502">
    <property type="entry name" value="MFS_Azr1_MDR_like"/>
    <property type="match status" value="1"/>
</dbReference>
<keyword evidence="6" id="KW-0325">Glycoprotein</keyword>
<evidence type="ECO:0000313" key="10">
    <source>
        <dbReference type="Proteomes" id="UP000800093"/>
    </source>
</evidence>
<feature type="transmembrane region" description="Helical" evidence="7">
    <location>
        <begin position="354"/>
        <end position="376"/>
    </location>
</feature>
<evidence type="ECO:0000256" key="4">
    <source>
        <dbReference type="ARBA" id="ARBA00022989"/>
    </source>
</evidence>
<feature type="transmembrane region" description="Helical" evidence="7">
    <location>
        <begin position="180"/>
        <end position="198"/>
    </location>
</feature>
<keyword evidence="4 7" id="KW-1133">Transmembrane helix</keyword>
<feature type="transmembrane region" description="Helical" evidence="7">
    <location>
        <begin position="445"/>
        <end position="468"/>
    </location>
</feature>
<dbReference type="PANTHER" id="PTHR23501:SF187">
    <property type="entry name" value="MAJOR FACILITATOR SUPERFAMILY (MFS) PROFILE DOMAIN-CONTAINING PROTEIN"/>
    <property type="match status" value="1"/>
</dbReference>
<evidence type="ECO:0000259" key="8">
    <source>
        <dbReference type="PROSITE" id="PS50850"/>
    </source>
</evidence>
<dbReference type="PANTHER" id="PTHR23501">
    <property type="entry name" value="MAJOR FACILITATOR SUPERFAMILY"/>
    <property type="match status" value="1"/>
</dbReference>
<feature type="transmembrane region" description="Helical" evidence="7">
    <location>
        <begin position="210"/>
        <end position="232"/>
    </location>
</feature>
<protein>
    <submittedName>
        <fullName evidence="9">MFS general substrate transporter</fullName>
    </submittedName>
</protein>
<evidence type="ECO:0000256" key="2">
    <source>
        <dbReference type="ARBA" id="ARBA00022448"/>
    </source>
</evidence>
<reference evidence="10" key="1">
    <citation type="journal article" date="2020" name="Stud. Mycol.">
        <title>101 Dothideomycetes genomes: A test case for predicting lifestyles and emergence of pathogens.</title>
        <authorList>
            <person name="Haridas S."/>
            <person name="Albert R."/>
            <person name="Binder M."/>
            <person name="Bloem J."/>
            <person name="LaButti K."/>
            <person name="Salamov A."/>
            <person name="Andreopoulos B."/>
            <person name="Baker S."/>
            <person name="Barry K."/>
            <person name="Bills G."/>
            <person name="Bluhm B."/>
            <person name="Cannon C."/>
            <person name="Castanera R."/>
            <person name="Culley D."/>
            <person name="Daum C."/>
            <person name="Ezra D."/>
            <person name="Gonzalez J."/>
            <person name="Henrissat B."/>
            <person name="Kuo A."/>
            <person name="Liang C."/>
            <person name="Lipzen A."/>
            <person name="Lutzoni F."/>
            <person name="Magnuson J."/>
            <person name="Mondo S."/>
            <person name="Nolan M."/>
            <person name="Ohm R."/>
            <person name="Pangilinan J."/>
            <person name="Park H.-J."/>
            <person name="Ramirez L."/>
            <person name="Alfaro M."/>
            <person name="Sun H."/>
            <person name="Tritt A."/>
            <person name="Yoshinaga Y."/>
            <person name="Zwiers L.-H."/>
            <person name="Turgeon B."/>
            <person name="Goodwin S."/>
            <person name="Spatafora J."/>
            <person name="Crous P."/>
            <person name="Grigoriev I."/>
        </authorList>
    </citation>
    <scope>NUCLEOTIDE SEQUENCE [LARGE SCALE GENOMIC DNA]</scope>
    <source>
        <strain evidence="10">CBS 304.66</strain>
    </source>
</reference>
<name>A0A9P4K9R9_9PLEO</name>
<dbReference type="OrthoDB" id="10021397at2759"/>
<dbReference type="InterPro" id="IPR036259">
    <property type="entry name" value="MFS_trans_sf"/>
</dbReference>
<feature type="domain" description="Major facilitator superfamily (MFS) profile" evidence="8">
    <location>
        <begin position="57"/>
        <end position="547"/>
    </location>
</feature>